<proteinExistence type="predicted"/>
<dbReference type="EMBL" id="PNCI01000001">
    <property type="protein sequence ID" value="TMP33087.1"/>
    <property type="molecule type" value="Genomic_DNA"/>
</dbReference>
<reference evidence="1 2" key="1">
    <citation type="submission" date="2018-01" db="EMBL/GenBank/DDBJ databases">
        <authorList>
            <person name="Paulsen S."/>
            <person name="Gram L.K."/>
        </authorList>
    </citation>
    <scope>NUCLEOTIDE SEQUENCE [LARGE SCALE GENOMIC DNA]</scope>
    <source>
        <strain evidence="1 2">S2676</strain>
    </source>
</reference>
<name>A0A5S3WTZ5_9GAMM</name>
<dbReference type="Proteomes" id="UP000310249">
    <property type="component" value="Unassembled WGS sequence"/>
</dbReference>
<accession>A0A5S3WTZ5</accession>
<evidence type="ECO:0000313" key="2">
    <source>
        <dbReference type="Proteomes" id="UP000310249"/>
    </source>
</evidence>
<comment type="caution">
    <text evidence="1">The sequence shown here is derived from an EMBL/GenBank/DDBJ whole genome shotgun (WGS) entry which is preliminary data.</text>
</comment>
<sequence length="68" mass="7415">MQLFYPSRSSGRASGIFFMPASALSQYINCANALGQALSSIRYCTRLDCFVFAPKLNQPECANSGDNN</sequence>
<gene>
    <name evidence="1" type="ORF">CWB99_00085</name>
</gene>
<protein>
    <submittedName>
        <fullName evidence="1">Uncharacterized protein</fullName>
    </submittedName>
</protein>
<organism evidence="1 2">
    <name type="scientific">Pseudoalteromonas rubra</name>
    <dbReference type="NCBI Taxonomy" id="43658"/>
    <lineage>
        <taxon>Bacteria</taxon>
        <taxon>Pseudomonadati</taxon>
        <taxon>Pseudomonadota</taxon>
        <taxon>Gammaproteobacteria</taxon>
        <taxon>Alteromonadales</taxon>
        <taxon>Pseudoalteromonadaceae</taxon>
        <taxon>Pseudoalteromonas</taxon>
    </lineage>
</organism>
<reference evidence="2" key="2">
    <citation type="submission" date="2019-06" db="EMBL/GenBank/DDBJ databases">
        <title>Co-occurence of chitin degradation, pigmentation and bioactivity in marine Pseudoalteromonas.</title>
        <authorList>
            <person name="Sonnenschein E.C."/>
            <person name="Bech P.K."/>
        </authorList>
    </citation>
    <scope>NUCLEOTIDE SEQUENCE [LARGE SCALE GENOMIC DNA]</scope>
    <source>
        <strain evidence="2">S2676</strain>
    </source>
</reference>
<evidence type="ECO:0000313" key="1">
    <source>
        <dbReference type="EMBL" id="TMP33087.1"/>
    </source>
</evidence>
<dbReference type="AlphaFoldDB" id="A0A5S3WTZ5"/>